<protein>
    <submittedName>
        <fullName evidence="1">Uncharacterized protein</fullName>
    </submittedName>
</protein>
<accession>A0A4Y2ULE8</accession>
<evidence type="ECO:0000313" key="1">
    <source>
        <dbReference type="EMBL" id="GBO13024.1"/>
    </source>
</evidence>
<name>A0A4Y2ULE8_ARAVE</name>
<organism evidence="1 2">
    <name type="scientific">Araneus ventricosus</name>
    <name type="common">Orbweaver spider</name>
    <name type="synonym">Epeira ventricosa</name>
    <dbReference type="NCBI Taxonomy" id="182803"/>
    <lineage>
        <taxon>Eukaryota</taxon>
        <taxon>Metazoa</taxon>
        <taxon>Ecdysozoa</taxon>
        <taxon>Arthropoda</taxon>
        <taxon>Chelicerata</taxon>
        <taxon>Arachnida</taxon>
        <taxon>Araneae</taxon>
        <taxon>Araneomorphae</taxon>
        <taxon>Entelegynae</taxon>
        <taxon>Araneoidea</taxon>
        <taxon>Araneidae</taxon>
        <taxon>Araneus</taxon>
    </lineage>
</organism>
<dbReference type="Proteomes" id="UP000499080">
    <property type="component" value="Unassembled WGS sequence"/>
</dbReference>
<reference evidence="1 2" key="1">
    <citation type="journal article" date="2019" name="Sci. Rep.">
        <title>Orb-weaving spider Araneus ventricosus genome elucidates the spidroin gene catalogue.</title>
        <authorList>
            <person name="Kono N."/>
            <person name="Nakamura H."/>
            <person name="Ohtoshi R."/>
            <person name="Moran D.A.P."/>
            <person name="Shinohara A."/>
            <person name="Yoshida Y."/>
            <person name="Fujiwara M."/>
            <person name="Mori M."/>
            <person name="Tomita M."/>
            <person name="Arakawa K."/>
        </authorList>
    </citation>
    <scope>NUCLEOTIDE SEQUENCE [LARGE SCALE GENOMIC DNA]</scope>
</reference>
<proteinExistence type="predicted"/>
<comment type="caution">
    <text evidence="1">The sequence shown here is derived from an EMBL/GenBank/DDBJ whole genome shotgun (WGS) entry which is preliminary data.</text>
</comment>
<keyword evidence="2" id="KW-1185">Reference proteome</keyword>
<sequence>MKKRQNDASFRMVTESHLSSEKVKIKIQCDKPISFGTSKRDLIEKLGIEDLERSVVLIKPSLELEPTTFCDASVTSFTHRSTAWELVELPLICCSI</sequence>
<dbReference type="EMBL" id="BGPR01037438">
    <property type="protein sequence ID" value="GBO13024.1"/>
    <property type="molecule type" value="Genomic_DNA"/>
</dbReference>
<gene>
    <name evidence="1" type="ORF">AVEN_172728_1</name>
</gene>
<evidence type="ECO:0000313" key="2">
    <source>
        <dbReference type="Proteomes" id="UP000499080"/>
    </source>
</evidence>
<dbReference type="AlphaFoldDB" id="A0A4Y2ULE8"/>